<accession>A0AB74ULJ3</accession>
<gene>
    <name evidence="1" type="ORF">BL57_341</name>
</gene>
<reference evidence="1" key="1">
    <citation type="submission" date="2024-10" db="EMBL/GenBank/DDBJ databases">
        <title>Genetic diversity among independent isolates of the Dolichocephalovirinae subfamily.</title>
        <authorList>
            <person name="Ely B."/>
            <person name="Thomas Q."/>
            <person name="Mohammadi T."/>
        </authorList>
    </citation>
    <scope>NUCLEOTIDE SEQUENCE</scope>
</reference>
<evidence type="ECO:0000313" key="1">
    <source>
        <dbReference type="EMBL" id="XHV10813.1"/>
    </source>
</evidence>
<organism evidence="1">
    <name type="scientific">Caulobacter phage BL57</name>
    <dbReference type="NCBI Taxonomy" id="3348355"/>
    <lineage>
        <taxon>Viruses</taxon>
    </lineage>
</organism>
<name>A0AB74ULJ3_9VIRU</name>
<proteinExistence type="predicted"/>
<protein>
    <submittedName>
        <fullName evidence="1">Uncharacterized protein</fullName>
    </submittedName>
</protein>
<sequence length="135" mass="15237">MWWDPKDRAKAFGLGTAGKVYDPAHPMFGKPCWEVDEGFRLYSPLAAGTAKALLDRMWDIFDVYPILLRRADGSFRLDIDHYLASDREANQEMEAPDVVVSPRIAKALVEAGVLVVVEYTERGAWDRLEIGQVPK</sequence>
<dbReference type="EMBL" id="PQ287320">
    <property type="protein sequence ID" value="XHV10813.1"/>
    <property type="molecule type" value="Genomic_DNA"/>
</dbReference>